<name>A0AAV4CTV0_9GAST</name>
<protein>
    <submittedName>
        <fullName evidence="2">Uncharacterized protein</fullName>
    </submittedName>
</protein>
<dbReference type="EMBL" id="BLXT01006999">
    <property type="protein sequence ID" value="GFO35275.1"/>
    <property type="molecule type" value="Genomic_DNA"/>
</dbReference>
<accession>A0AAV4CTV0</accession>
<feature type="compositionally biased region" description="Polar residues" evidence="1">
    <location>
        <begin position="114"/>
        <end position="135"/>
    </location>
</feature>
<evidence type="ECO:0000313" key="3">
    <source>
        <dbReference type="Proteomes" id="UP000735302"/>
    </source>
</evidence>
<keyword evidence="3" id="KW-1185">Reference proteome</keyword>
<dbReference type="AlphaFoldDB" id="A0AAV4CTV0"/>
<proteinExistence type="predicted"/>
<feature type="compositionally biased region" description="Polar residues" evidence="1">
    <location>
        <begin position="78"/>
        <end position="88"/>
    </location>
</feature>
<feature type="region of interest" description="Disordered" evidence="1">
    <location>
        <begin position="53"/>
        <end position="89"/>
    </location>
</feature>
<gene>
    <name evidence="2" type="ORF">PoB_006178000</name>
</gene>
<comment type="caution">
    <text evidence="2">The sequence shown here is derived from an EMBL/GenBank/DDBJ whole genome shotgun (WGS) entry which is preliminary data.</text>
</comment>
<organism evidence="2 3">
    <name type="scientific">Plakobranchus ocellatus</name>
    <dbReference type="NCBI Taxonomy" id="259542"/>
    <lineage>
        <taxon>Eukaryota</taxon>
        <taxon>Metazoa</taxon>
        <taxon>Spiralia</taxon>
        <taxon>Lophotrochozoa</taxon>
        <taxon>Mollusca</taxon>
        <taxon>Gastropoda</taxon>
        <taxon>Heterobranchia</taxon>
        <taxon>Euthyneura</taxon>
        <taxon>Panpulmonata</taxon>
        <taxon>Sacoglossa</taxon>
        <taxon>Placobranchoidea</taxon>
        <taxon>Plakobranchidae</taxon>
        <taxon>Plakobranchus</taxon>
    </lineage>
</organism>
<reference evidence="2 3" key="1">
    <citation type="journal article" date="2021" name="Elife">
        <title>Chloroplast acquisition without the gene transfer in kleptoplastic sea slugs, Plakobranchus ocellatus.</title>
        <authorList>
            <person name="Maeda T."/>
            <person name="Takahashi S."/>
            <person name="Yoshida T."/>
            <person name="Shimamura S."/>
            <person name="Takaki Y."/>
            <person name="Nagai Y."/>
            <person name="Toyoda A."/>
            <person name="Suzuki Y."/>
            <person name="Arimoto A."/>
            <person name="Ishii H."/>
            <person name="Satoh N."/>
            <person name="Nishiyama T."/>
            <person name="Hasebe M."/>
            <person name="Maruyama T."/>
            <person name="Minagawa J."/>
            <person name="Obokata J."/>
            <person name="Shigenobu S."/>
        </authorList>
    </citation>
    <scope>NUCLEOTIDE SEQUENCE [LARGE SCALE GENOMIC DNA]</scope>
</reference>
<dbReference type="Proteomes" id="UP000735302">
    <property type="component" value="Unassembled WGS sequence"/>
</dbReference>
<feature type="region of interest" description="Disordered" evidence="1">
    <location>
        <begin position="114"/>
        <end position="144"/>
    </location>
</feature>
<evidence type="ECO:0000313" key="2">
    <source>
        <dbReference type="EMBL" id="GFO35275.1"/>
    </source>
</evidence>
<sequence>MANPKLRFLKENDGRSGEVTYYVQLPTTAVKCLPPSRAYTVFPAATVSSYHLSTTADIETDRRPASQQSNIPLRRRPSASTIHVSSPGSVCEKEVRRQSLISLRQSQAASILHNQQCTTKDGTPSTPEVQPTLVRSTRKAHKKL</sequence>
<evidence type="ECO:0000256" key="1">
    <source>
        <dbReference type="SAM" id="MobiDB-lite"/>
    </source>
</evidence>